<dbReference type="AlphaFoldDB" id="A0AAN9PEA8"/>
<dbReference type="EMBL" id="JAYKXN010000004">
    <property type="protein sequence ID" value="KAK7295206.1"/>
    <property type="molecule type" value="Genomic_DNA"/>
</dbReference>
<accession>A0AAN9PEA8</accession>
<name>A0AAN9PEA8_CLITE</name>
<gene>
    <name evidence="2" type="ORF">RJT34_18111</name>
</gene>
<comment type="caution">
    <text evidence="2">The sequence shown here is derived from an EMBL/GenBank/DDBJ whole genome shotgun (WGS) entry which is preliminary data.</text>
</comment>
<dbReference type="Proteomes" id="UP001359559">
    <property type="component" value="Unassembled WGS sequence"/>
</dbReference>
<evidence type="ECO:0000256" key="1">
    <source>
        <dbReference type="SAM" id="Phobius"/>
    </source>
</evidence>
<evidence type="ECO:0000313" key="2">
    <source>
        <dbReference type="EMBL" id="KAK7295206.1"/>
    </source>
</evidence>
<keyword evidence="1" id="KW-0472">Membrane</keyword>
<organism evidence="2 3">
    <name type="scientific">Clitoria ternatea</name>
    <name type="common">Butterfly pea</name>
    <dbReference type="NCBI Taxonomy" id="43366"/>
    <lineage>
        <taxon>Eukaryota</taxon>
        <taxon>Viridiplantae</taxon>
        <taxon>Streptophyta</taxon>
        <taxon>Embryophyta</taxon>
        <taxon>Tracheophyta</taxon>
        <taxon>Spermatophyta</taxon>
        <taxon>Magnoliopsida</taxon>
        <taxon>eudicotyledons</taxon>
        <taxon>Gunneridae</taxon>
        <taxon>Pentapetalae</taxon>
        <taxon>rosids</taxon>
        <taxon>fabids</taxon>
        <taxon>Fabales</taxon>
        <taxon>Fabaceae</taxon>
        <taxon>Papilionoideae</taxon>
        <taxon>50 kb inversion clade</taxon>
        <taxon>NPAAA clade</taxon>
        <taxon>indigoferoid/millettioid clade</taxon>
        <taxon>Phaseoleae</taxon>
        <taxon>Clitoria</taxon>
    </lineage>
</organism>
<sequence length="71" mass="8272">MRCFSNDECNLSLGVAKLWFVVALWILYHFVICLLALEQFLRLRLTNSYLFGFSFTVISGYEIVNLSPVFE</sequence>
<keyword evidence="3" id="KW-1185">Reference proteome</keyword>
<keyword evidence="1" id="KW-0812">Transmembrane</keyword>
<evidence type="ECO:0000313" key="3">
    <source>
        <dbReference type="Proteomes" id="UP001359559"/>
    </source>
</evidence>
<keyword evidence="1" id="KW-1133">Transmembrane helix</keyword>
<proteinExistence type="predicted"/>
<reference evidence="2 3" key="1">
    <citation type="submission" date="2024-01" db="EMBL/GenBank/DDBJ databases">
        <title>The genomes of 5 underutilized Papilionoideae crops provide insights into root nodulation and disease resistance.</title>
        <authorList>
            <person name="Yuan L."/>
        </authorList>
    </citation>
    <scope>NUCLEOTIDE SEQUENCE [LARGE SCALE GENOMIC DNA]</scope>
    <source>
        <strain evidence="2">LY-2023</strain>
        <tissue evidence="2">Leaf</tissue>
    </source>
</reference>
<feature type="transmembrane region" description="Helical" evidence="1">
    <location>
        <begin position="49"/>
        <end position="70"/>
    </location>
</feature>
<protein>
    <submittedName>
        <fullName evidence="2">Uncharacterized protein</fullName>
    </submittedName>
</protein>
<feature type="transmembrane region" description="Helical" evidence="1">
    <location>
        <begin position="18"/>
        <end position="37"/>
    </location>
</feature>